<dbReference type="InterPro" id="IPR007791">
    <property type="entry name" value="DjlA_N"/>
</dbReference>
<gene>
    <name evidence="2" type="ORF">O4G74_04445</name>
</gene>
<proteinExistence type="predicted"/>
<comment type="caution">
    <text evidence="2">The sequence shown here is derived from an EMBL/GenBank/DDBJ whole genome shotgun (WGS) entry which is preliminary data.</text>
</comment>
<dbReference type="SUPFAM" id="SSF158682">
    <property type="entry name" value="TerB-like"/>
    <property type="match status" value="1"/>
</dbReference>
<protein>
    <recommendedName>
        <fullName evidence="1">Co-chaperone DjlA N-terminal domain-containing protein</fullName>
    </recommendedName>
</protein>
<dbReference type="EMBL" id="JAPWGW010000001">
    <property type="protein sequence ID" value="MCZ4297304.1"/>
    <property type="molecule type" value="Genomic_DNA"/>
</dbReference>
<reference evidence="2" key="1">
    <citation type="submission" date="2022-12" db="EMBL/GenBank/DDBJ databases">
        <title>Bacterial isolates from different developmental stages of Nematostella vectensis.</title>
        <authorList>
            <person name="Fraune S."/>
        </authorList>
    </citation>
    <scope>NUCLEOTIDE SEQUENCE</scope>
    <source>
        <strain evidence="2">G21632-S1</strain>
    </source>
</reference>
<evidence type="ECO:0000313" key="2">
    <source>
        <dbReference type="EMBL" id="MCZ4297304.1"/>
    </source>
</evidence>
<dbReference type="Pfam" id="PF05099">
    <property type="entry name" value="TerB"/>
    <property type="match status" value="1"/>
</dbReference>
<dbReference type="Proteomes" id="UP001083770">
    <property type="component" value="Unassembled WGS sequence"/>
</dbReference>
<sequence>MFRLDRLISVIDANGEYHAPPTAFIINLFETFGVHVNHDEIALRKFLQRFSAQFLILKLMANADGEIDPAEEEAILDYCARLMARSDLLLGDEELAQFSSWLRRLEPDAQDYFDALEVLKERPQRELLPFFRSAKEVLLADGLHHPEECSLLDDLCIRLGSAALE</sequence>
<evidence type="ECO:0000259" key="1">
    <source>
        <dbReference type="Pfam" id="PF05099"/>
    </source>
</evidence>
<name>A0ABT4LSG1_9PROT</name>
<dbReference type="Gene3D" id="1.10.3680.10">
    <property type="entry name" value="TerB-like"/>
    <property type="match status" value="1"/>
</dbReference>
<dbReference type="RefSeq" id="WP_269401451.1">
    <property type="nucleotide sequence ID" value="NZ_JAPWGW010000001.1"/>
</dbReference>
<evidence type="ECO:0000313" key="3">
    <source>
        <dbReference type="Proteomes" id="UP001083770"/>
    </source>
</evidence>
<accession>A0ABT4LSG1</accession>
<feature type="domain" description="Co-chaperone DjlA N-terminal" evidence="1">
    <location>
        <begin position="57"/>
        <end position="159"/>
    </location>
</feature>
<organism evidence="2 3">
    <name type="scientific">Henriciella marina</name>
    <dbReference type="NCBI Taxonomy" id="453851"/>
    <lineage>
        <taxon>Bacteria</taxon>
        <taxon>Pseudomonadati</taxon>
        <taxon>Pseudomonadota</taxon>
        <taxon>Alphaproteobacteria</taxon>
        <taxon>Hyphomonadales</taxon>
        <taxon>Hyphomonadaceae</taxon>
        <taxon>Henriciella</taxon>
    </lineage>
</organism>
<dbReference type="InterPro" id="IPR029024">
    <property type="entry name" value="TerB-like"/>
</dbReference>
<keyword evidence="3" id="KW-1185">Reference proteome</keyword>